<protein>
    <submittedName>
        <fullName evidence="2">Calcium-transporting ATPase 11</fullName>
    </submittedName>
</protein>
<feature type="domain" description="Calcium-transporting P-type ATPase N-terminal autoinhibitory" evidence="1">
    <location>
        <begin position="6"/>
        <end position="48"/>
    </location>
</feature>
<accession>A0A5N5H4J0</accession>
<dbReference type="AlphaFoldDB" id="A0A5N5H4J0"/>
<dbReference type="InterPro" id="IPR024750">
    <property type="entry name" value="Ca_ATPase_N_dom"/>
</dbReference>
<gene>
    <name evidence="2" type="ORF">D8674_041346</name>
</gene>
<dbReference type="GO" id="GO:0005516">
    <property type="term" value="F:calmodulin binding"/>
    <property type="evidence" value="ECO:0007669"/>
    <property type="project" value="InterPro"/>
</dbReference>
<reference evidence="2 3" key="1">
    <citation type="submission" date="2019-09" db="EMBL/GenBank/DDBJ databases">
        <authorList>
            <person name="Ou C."/>
        </authorList>
    </citation>
    <scope>NUCLEOTIDE SEQUENCE [LARGE SCALE GENOMIC DNA]</scope>
    <source>
        <strain evidence="2">S2</strain>
        <tissue evidence="2">Leaf</tissue>
    </source>
</reference>
<proteinExistence type="predicted"/>
<keyword evidence="3" id="KW-1185">Reference proteome</keyword>
<name>A0A5N5H4J0_9ROSA</name>
<evidence type="ECO:0000259" key="1">
    <source>
        <dbReference type="Pfam" id="PF12515"/>
    </source>
</evidence>
<dbReference type="OrthoDB" id="116380at2759"/>
<evidence type="ECO:0000313" key="3">
    <source>
        <dbReference type="Proteomes" id="UP000327157"/>
    </source>
</evidence>
<reference evidence="2 3" key="2">
    <citation type="submission" date="2019-11" db="EMBL/GenBank/DDBJ databases">
        <title>A de novo genome assembly of a pear dwarfing rootstock.</title>
        <authorList>
            <person name="Wang F."/>
            <person name="Wang J."/>
            <person name="Li S."/>
            <person name="Zhang Y."/>
            <person name="Fang M."/>
            <person name="Ma L."/>
            <person name="Zhao Y."/>
            <person name="Jiang S."/>
        </authorList>
    </citation>
    <scope>NUCLEOTIDE SEQUENCE [LARGE SCALE GENOMIC DNA]</scope>
    <source>
        <strain evidence="2">S2</strain>
        <tissue evidence="2">Leaf</tissue>
    </source>
</reference>
<dbReference type="Gene3D" id="1.20.5.170">
    <property type="match status" value="1"/>
</dbReference>
<evidence type="ECO:0000313" key="2">
    <source>
        <dbReference type="EMBL" id="KAB2620260.1"/>
    </source>
</evidence>
<organism evidence="2 3">
    <name type="scientific">Pyrus ussuriensis x Pyrus communis</name>
    <dbReference type="NCBI Taxonomy" id="2448454"/>
    <lineage>
        <taxon>Eukaryota</taxon>
        <taxon>Viridiplantae</taxon>
        <taxon>Streptophyta</taxon>
        <taxon>Embryophyta</taxon>
        <taxon>Tracheophyta</taxon>
        <taxon>Spermatophyta</taxon>
        <taxon>Magnoliopsida</taxon>
        <taxon>eudicotyledons</taxon>
        <taxon>Gunneridae</taxon>
        <taxon>Pentapetalae</taxon>
        <taxon>rosids</taxon>
        <taxon>fabids</taxon>
        <taxon>Rosales</taxon>
        <taxon>Rosaceae</taxon>
        <taxon>Amygdaloideae</taxon>
        <taxon>Maleae</taxon>
        <taxon>Pyrus</taxon>
    </lineage>
</organism>
<comment type="caution">
    <text evidence="2">The sequence shown here is derived from an EMBL/GenBank/DDBJ whole genome shotgun (WGS) entry which is preliminary data.</text>
</comment>
<dbReference type="Proteomes" id="UP000327157">
    <property type="component" value="Unassembled WGS sequence"/>
</dbReference>
<dbReference type="EMBL" id="SMOL01000349">
    <property type="protein sequence ID" value="KAB2620260.1"/>
    <property type="molecule type" value="Genomic_DNA"/>
</dbReference>
<sequence length="87" mass="10123">MEKFLKDFEVENKNPSEEAIRRWRNAVALVKNRRRRFRFVANLAKRSEAEKKKLQIQPIGGSVLLIKTDKTSLIASLTFLIQSSSLY</sequence>
<dbReference type="Pfam" id="PF12515">
    <property type="entry name" value="CaATP_NAI"/>
    <property type="match status" value="1"/>
</dbReference>